<sequence length="413" mass="46275">MSSISIDMFMFDKLKLATIVQNELSTDFEEATVEWVDCPDLTQHPFYLTAPGLCGDTAILDIGGVSNLFPCPKKEKIFKFENILQELNRTQYDNFIIGGGLFTTQPTLHLYEFFFLQGLVGGMTLSLLYYSFRELPLGDATTIIFSSPVIVIALSFLFLKEPCGVLRVMVVCTLLAGVVLVARPPFLFQVVKSKEKLRKPGGVLTNNIKVLFNKDEPDKIIRLILIEDFEKTRIRLSLLSIPQSIFLLQMHRAESYNLMGYLCAILATIFTALNIVVMRKCSEIHYSILVLNLSCWSFVSAVFFYFTVSGHGIGHELHKFRLPHDWFTWGQILLVALTGLTGQVLVTKALKIEGAGKVSVTRSLDIILAYLIQVYLFGEKPTSTSLTGAILIISSVVCMGFEKEIYAVCDFIP</sequence>
<feature type="transmembrane region" description="Helical" evidence="5">
    <location>
        <begin position="358"/>
        <end position="377"/>
    </location>
</feature>
<evidence type="ECO:0000256" key="5">
    <source>
        <dbReference type="SAM" id="Phobius"/>
    </source>
</evidence>
<reference evidence="7 8" key="1">
    <citation type="journal article" date="2019" name="Philos. Trans. R. Soc. Lond., B, Biol. Sci.">
        <title>Ant behaviour and brain gene expression of defending hosts depend on the ecological success of the intruding social parasite.</title>
        <authorList>
            <person name="Kaur R."/>
            <person name="Stoldt M."/>
            <person name="Jongepier E."/>
            <person name="Feldmeyer B."/>
            <person name="Menzel F."/>
            <person name="Bornberg-Bauer E."/>
            <person name="Foitzik S."/>
        </authorList>
    </citation>
    <scope>NUCLEOTIDE SEQUENCE [LARGE SCALE GENOMIC DNA]</scope>
    <source>
        <tissue evidence="7">Whole body</tissue>
    </source>
</reference>
<keyword evidence="3 5" id="KW-1133">Transmembrane helix</keyword>
<feature type="transmembrane region" description="Helical" evidence="5">
    <location>
        <begin position="258"/>
        <end position="277"/>
    </location>
</feature>
<evidence type="ECO:0000256" key="2">
    <source>
        <dbReference type="ARBA" id="ARBA00022692"/>
    </source>
</evidence>
<dbReference type="AlphaFoldDB" id="A0A4S2L1B6"/>
<name>A0A4S2L1B6_9HYME</name>
<evidence type="ECO:0000256" key="4">
    <source>
        <dbReference type="ARBA" id="ARBA00023136"/>
    </source>
</evidence>
<dbReference type="SUPFAM" id="SSF103481">
    <property type="entry name" value="Multidrug resistance efflux transporter EmrE"/>
    <property type="match status" value="2"/>
</dbReference>
<keyword evidence="8" id="KW-1185">Reference proteome</keyword>
<keyword evidence="4 5" id="KW-0472">Membrane</keyword>
<proteinExistence type="predicted"/>
<accession>A0A4S2L1B6</accession>
<dbReference type="SMART" id="SM01168">
    <property type="entry name" value="DUF1907"/>
    <property type="match status" value="1"/>
</dbReference>
<dbReference type="PANTHER" id="PTHR22911">
    <property type="entry name" value="ACYL-MALONYL CONDENSING ENZYME-RELATED"/>
    <property type="match status" value="1"/>
</dbReference>
<feature type="transmembrane region" description="Helical" evidence="5">
    <location>
        <begin position="383"/>
        <end position="401"/>
    </location>
</feature>
<evidence type="ECO:0000313" key="7">
    <source>
        <dbReference type="EMBL" id="TGZ56311.1"/>
    </source>
</evidence>
<dbReference type="Pfam" id="PF08925">
    <property type="entry name" value="DUF1907"/>
    <property type="match status" value="1"/>
</dbReference>
<evidence type="ECO:0000259" key="6">
    <source>
        <dbReference type="SMART" id="SM01168"/>
    </source>
</evidence>
<comment type="caution">
    <text evidence="7">The sequence shown here is derived from an EMBL/GenBank/DDBJ whole genome shotgun (WGS) entry which is preliminary data.</text>
</comment>
<dbReference type="Pfam" id="PF00892">
    <property type="entry name" value="EamA"/>
    <property type="match status" value="2"/>
</dbReference>
<dbReference type="InterPro" id="IPR037185">
    <property type="entry name" value="EmrE-like"/>
</dbReference>
<feature type="transmembrane region" description="Helical" evidence="5">
    <location>
        <begin position="326"/>
        <end position="346"/>
    </location>
</feature>
<dbReference type="GO" id="GO:0016020">
    <property type="term" value="C:membrane"/>
    <property type="evidence" value="ECO:0007669"/>
    <property type="project" value="UniProtKB-SubCell"/>
</dbReference>
<evidence type="ECO:0000313" key="8">
    <source>
        <dbReference type="Proteomes" id="UP000310200"/>
    </source>
</evidence>
<evidence type="ECO:0000256" key="1">
    <source>
        <dbReference type="ARBA" id="ARBA00004141"/>
    </source>
</evidence>
<keyword evidence="2 5" id="KW-0812">Transmembrane</keyword>
<comment type="subcellular location">
    <subcellularLocation>
        <location evidence="1">Membrane</location>
        <topology evidence="1">Multi-pass membrane protein</topology>
    </subcellularLocation>
</comment>
<dbReference type="InterPro" id="IPR000620">
    <property type="entry name" value="EamA_dom"/>
</dbReference>
<dbReference type="STRING" id="300112.A0A4S2L1B6"/>
<evidence type="ECO:0000256" key="3">
    <source>
        <dbReference type="ARBA" id="ARBA00022989"/>
    </source>
</evidence>
<gene>
    <name evidence="7" type="ORF">DBV15_09565</name>
</gene>
<feature type="domain" description="DUF1907" evidence="6">
    <location>
        <begin position="19"/>
        <end position="168"/>
    </location>
</feature>
<dbReference type="SUPFAM" id="SSF117856">
    <property type="entry name" value="AF0104/ALDC/Ptd012-like"/>
    <property type="match status" value="1"/>
</dbReference>
<dbReference type="Gene3D" id="1.10.3730.20">
    <property type="match status" value="1"/>
</dbReference>
<organism evidence="7 8">
    <name type="scientific">Temnothorax longispinosus</name>
    <dbReference type="NCBI Taxonomy" id="300112"/>
    <lineage>
        <taxon>Eukaryota</taxon>
        <taxon>Metazoa</taxon>
        <taxon>Ecdysozoa</taxon>
        <taxon>Arthropoda</taxon>
        <taxon>Hexapoda</taxon>
        <taxon>Insecta</taxon>
        <taxon>Pterygota</taxon>
        <taxon>Neoptera</taxon>
        <taxon>Endopterygota</taxon>
        <taxon>Hymenoptera</taxon>
        <taxon>Apocrita</taxon>
        <taxon>Aculeata</taxon>
        <taxon>Formicoidea</taxon>
        <taxon>Formicidae</taxon>
        <taxon>Myrmicinae</taxon>
        <taxon>Temnothorax</taxon>
    </lineage>
</organism>
<feature type="transmembrane region" description="Helical" evidence="5">
    <location>
        <begin position="142"/>
        <end position="159"/>
    </location>
</feature>
<dbReference type="Proteomes" id="UP000310200">
    <property type="component" value="Unassembled WGS sequence"/>
</dbReference>
<dbReference type="EMBL" id="QBLH01000348">
    <property type="protein sequence ID" value="TGZ56311.1"/>
    <property type="molecule type" value="Genomic_DNA"/>
</dbReference>
<feature type="transmembrane region" description="Helical" evidence="5">
    <location>
        <begin position="110"/>
        <end position="130"/>
    </location>
</feature>
<dbReference type="GO" id="GO:0005634">
    <property type="term" value="C:nucleus"/>
    <property type="evidence" value="ECO:0007669"/>
    <property type="project" value="InterPro"/>
</dbReference>
<feature type="transmembrane region" description="Helical" evidence="5">
    <location>
        <begin position="166"/>
        <end position="186"/>
    </location>
</feature>
<dbReference type="PANTHER" id="PTHR22911:SF6">
    <property type="entry name" value="SOLUTE CARRIER FAMILY 35 MEMBER G1"/>
    <property type="match status" value="1"/>
</dbReference>
<feature type="transmembrane region" description="Helical" evidence="5">
    <location>
        <begin position="284"/>
        <end position="306"/>
    </location>
</feature>
<dbReference type="InterPro" id="IPR015021">
    <property type="entry name" value="C11orf54_DUF1907"/>
</dbReference>
<protein>
    <submittedName>
        <fullName evidence="7">Transmembrane protein</fullName>
    </submittedName>
</protein>